<keyword evidence="1" id="KW-0732">Signal</keyword>
<dbReference type="RefSeq" id="WP_191897747.1">
    <property type="nucleotide sequence ID" value="NZ_BMQD01000025.1"/>
</dbReference>
<comment type="caution">
    <text evidence="2">The sequence shown here is derived from an EMBL/GenBank/DDBJ whole genome shotgun (WGS) entry which is preliminary data.</text>
</comment>
<accession>A0AA37F7U9</accession>
<sequence length="105" mass="10156">MIGATIAAGLIAAGVAAGPAAAGAQPLDAPAERACRILAGVSNSNNGQAVFNGLVAAAQQARQSAIPAVAETVAPLGETGRLIVASRPLARICEAAGIDIHGYTG</sequence>
<evidence type="ECO:0000313" key="3">
    <source>
        <dbReference type="Proteomes" id="UP000627984"/>
    </source>
</evidence>
<dbReference type="AlphaFoldDB" id="A0AA37F7U9"/>
<proteinExistence type="predicted"/>
<feature type="chain" id="PRO_5041250176" evidence="1">
    <location>
        <begin position="25"/>
        <end position="105"/>
    </location>
</feature>
<reference evidence="2" key="1">
    <citation type="journal article" date="2014" name="Int. J. Syst. Evol. Microbiol.">
        <title>Complete genome sequence of Corynebacterium casei LMG S-19264T (=DSM 44701T), isolated from a smear-ripened cheese.</title>
        <authorList>
            <consortium name="US DOE Joint Genome Institute (JGI-PGF)"/>
            <person name="Walter F."/>
            <person name="Albersmeier A."/>
            <person name="Kalinowski J."/>
            <person name="Ruckert C."/>
        </authorList>
    </citation>
    <scope>NUCLEOTIDE SEQUENCE</scope>
    <source>
        <strain evidence="2">JCM 3093</strain>
    </source>
</reference>
<name>A0AA37F7U9_9ACTN</name>
<feature type="signal peptide" evidence="1">
    <location>
        <begin position="1"/>
        <end position="24"/>
    </location>
</feature>
<evidence type="ECO:0000313" key="2">
    <source>
        <dbReference type="EMBL" id="GGK92497.1"/>
    </source>
</evidence>
<dbReference type="EMBL" id="BMQD01000025">
    <property type="protein sequence ID" value="GGK92497.1"/>
    <property type="molecule type" value="Genomic_DNA"/>
</dbReference>
<gene>
    <name evidence="2" type="ORF">GCM10010126_59750</name>
</gene>
<organism evidence="2 3">
    <name type="scientific">Planomonospora parontospora</name>
    <dbReference type="NCBI Taxonomy" id="58119"/>
    <lineage>
        <taxon>Bacteria</taxon>
        <taxon>Bacillati</taxon>
        <taxon>Actinomycetota</taxon>
        <taxon>Actinomycetes</taxon>
        <taxon>Streptosporangiales</taxon>
        <taxon>Streptosporangiaceae</taxon>
        <taxon>Planomonospora</taxon>
    </lineage>
</organism>
<protein>
    <submittedName>
        <fullName evidence="2">Uncharacterized protein</fullName>
    </submittedName>
</protein>
<reference evidence="2" key="2">
    <citation type="submission" date="2022-09" db="EMBL/GenBank/DDBJ databases">
        <authorList>
            <person name="Sun Q."/>
            <person name="Ohkuma M."/>
        </authorList>
    </citation>
    <scope>NUCLEOTIDE SEQUENCE</scope>
    <source>
        <strain evidence="2">JCM 3093</strain>
    </source>
</reference>
<dbReference type="Proteomes" id="UP000627984">
    <property type="component" value="Unassembled WGS sequence"/>
</dbReference>
<evidence type="ECO:0000256" key="1">
    <source>
        <dbReference type="SAM" id="SignalP"/>
    </source>
</evidence>